<organism evidence="4 5">
    <name type="scientific">Marasmius tenuissimus</name>
    <dbReference type="NCBI Taxonomy" id="585030"/>
    <lineage>
        <taxon>Eukaryota</taxon>
        <taxon>Fungi</taxon>
        <taxon>Dikarya</taxon>
        <taxon>Basidiomycota</taxon>
        <taxon>Agaricomycotina</taxon>
        <taxon>Agaricomycetes</taxon>
        <taxon>Agaricomycetidae</taxon>
        <taxon>Agaricales</taxon>
        <taxon>Marasmiineae</taxon>
        <taxon>Marasmiaceae</taxon>
        <taxon>Marasmius</taxon>
    </lineage>
</organism>
<evidence type="ECO:0000256" key="1">
    <source>
        <dbReference type="ARBA" id="ARBA00006718"/>
    </source>
</evidence>
<feature type="compositionally biased region" description="Low complexity" evidence="2">
    <location>
        <begin position="1"/>
        <end position="16"/>
    </location>
</feature>
<feature type="domain" description="Core" evidence="3">
    <location>
        <begin position="45"/>
        <end position="95"/>
    </location>
</feature>
<accession>A0ABR3AGQ4</accession>
<feature type="region of interest" description="Disordered" evidence="2">
    <location>
        <begin position="1"/>
        <end position="21"/>
    </location>
</feature>
<dbReference type="EMBL" id="JBBXMP010000001">
    <property type="protein sequence ID" value="KAL0072743.1"/>
    <property type="molecule type" value="Genomic_DNA"/>
</dbReference>
<sequence length="96" mass="10695">MTAPRRFAPPARPSSSQTTVLSIPRPEYLAEEEIEVELPPPDQVQMSVTDRAAEQLKRVAENQANPDAALRIMVESGGCHGYQYKMELANTREPDD</sequence>
<dbReference type="InterPro" id="IPR000361">
    <property type="entry name" value="ATAP_core_dom"/>
</dbReference>
<name>A0ABR3AGQ4_9AGAR</name>
<gene>
    <name evidence="4" type="primary">ISA2</name>
    <name evidence="4" type="ORF">AAF712_000506</name>
</gene>
<protein>
    <submittedName>
        <fullName evidence="4">[4Fe-4S] proteins maturation</fullName>
    </submittedName>
</protein>
<dbReference type="Pfam" id="PF01521">
    <property type="entry name" value="Fe-S_biosyn"/>
    <property type="match status" value="1"/>
</dbReference>
<keyword evidence="5" id="KW-1185">Reference proteome</keyword>
<dbReference type="Gene3D" id="2.60.300.12">
    <property type="entry name" value="HesB-like domain"/>
    <property type="match status" value="1"/>
</dbReference>
<comment type="similarity">
    <text evidence="1">Belongs to the HesB/IscA family.</text>
</comment>
<evidence type="ECO:0000256" key="2">
    <source>
        <dbReference type="SAM" id="MobiDB-lite"/>
    </source>
</evidence>
<evidence type="ECO:0000313" key="5">
    <source>
        <dbReference type="Proteomes" id="UP001437256"/>
    </source>
</evidence>
<dbReference type="Proteomes" id="UP001437256">
    <property type="component" value="Unassembled WGS sequence"/>
</dbReference>
<evidence type="ECO:0000259" key="3">
    <source>
        <dbReference type="Pfam" id="PF01521"/>
    </source>
</evidence>
<proteinExistence type="inferred from homology"/>
<reference evidence="4 5" key="1">
    <citation type="submission" date="2024-05" db="EMBL/GenBank/DDBJ databases">
        <title>A draft genome resource for the thread blight pathogen Marasmius tenuissimus strain MS-2.</title>
        <authorList>
            <person name="Yulfo-Soto G.E."/>
            <person name="Baruah I.K."/>
            <person name="Amoako-Attah I."/>
            <person name="Bukari Y."/>
            <person name="Meinhardt L.W."/>
            <person name="Bailey B.A."/>
            <person name="Cohen S.P."/>
        </authorList>
    </citation>
    <scope>NUCLEOTIDE SEQUENCE [LARGE SCALE GENOMIC DNA]</scope>
    <source>
        <strain evidence="4 5">MS-2</strain>
    </source>
</reference>
<evidence type="ECO:0000313" key="4">
    <source>
        <dbReference type="EMBL" id="KAL0072743.1"/>
    </source>
</evidence>
<dbReference type="PANTHER" id="PTHR43011">
    <property type="entry name" value="IRON-SULFUR CLUSTER ASSEMBLY 2 HOMOLOG, MITOCHONDRIAL"/>
    <property type="match status" value="1"/>
</dbReference>
<dbReference type="InterPro" id="IPR035903">
    <property type="entry name" value="HesB-like_dom_sf"/>
</dbReference>
<comment type="caution">
    <text evidence="4">The sequence shown here is derived from an EMBL/GenBank/DDBJ whole genome shotgun (WGS) entry which is preliminary data.</text>
</comment>
<dbReference type="SUPFAM" id="SSF89360">
    <property type="entry name" value="HesB-like domain"/>
    <property type="match status" value="1"/>
</dbReference>
<dbReference type="PANTHER" id="PTHR43011:SF1">
    <property type="entry name" value="IRON-SULFUR CLUSTER ASSEMBLY 2 HOMOLOG, MITOCHONDRIAL"/>
    <property type="match status" value="1"/>
</dbReference>